<dbReference type="EMBL" id="JANPWB010000012">
    <property type="protein sequence ID" value="KAJ1113517.1"/>
    <property type="molecule type" value="Genomic_DNA"/>
</dbReference>
<sequence>MPLSSSPYRPCLNGSSVMGAALERCKDVSSGVGGLSSWAPWGSVERPSPRSSSYFWVNRLEKGVRADVLQRNDAEQRTEAELRRDAKQRREAQLLGDVEHRREPELRGDAEGRREAEPGGTR</sequence>
<dbReference type="Proteomes" id="UP001066276">
    <property type="component" value="Chromosome 8"/>
</dbReference>
<feature type="region of interest" description="Disordered" evidence="1">
    <location>
        <begin position="71"/>
        <end position="122"/>
    </location>
</feature>
<dbReference type="AlphaFoldDB" id="A0AAV7NBN9"/>
<reference evidence="2" key="1">
    <citation type="journal article" date="2022" name="bioRxiv">
        <title>Sequencing and chromosome-scale assembly of the giantPleurodeles waltlgenome.</title>
        <authorList>
            <person name="Brown T."/>
            <person name="Elewa A."/>
            <person name="Iarovenko S."/>
            <person name="Subramanian E."/>
            <person name="Araus A.J."/>
            <person name="Petzold A."/>
            <person name="Susuki M."/>
            <person name="Suzuki K.-i.T."/>
            <person name="Hayashi T."/>
            <person name="Toyoda A."/>
            <person name="Oliveira C."/>
            <person name="Osipova E."/>
            <person name="Leigh N.D."/>
            <person name="Simon A."/>
            <person name="Yun M.H."/>
        </authorList>
    </citation>
    <scope>NUCLEOTIDE SEQUENCE</scope>
    <source>
        <strain evidence="2">20211129_DDA</strain>
        <tissue evidence="2">Liver</tissue>
    </source>
</reference>
<gene>
    <name evidence="2" type="ORF">NDU88_001759</name>
</gene>
<evidence type="ECO:0000313" key="3">
    <source>
        <dbReference type="Proteomes" id="UP001066276"/>
    </source>
</evidence>
<keyword evidence="3" id="KW-1185">Reference proteome</keyword>
<name>A0AAV7NBN9_PLEWA</name>
<evidence type="ECO:0000256" key="1">
    <source>
        <dbReference type="SAM" id="MobiDB-lite"/>
    </source>
</evidence>
<organism evidence="2 3">
    <name type="scientific">Pleurodeles waltl</name>
    <name type="common">Iberian ribbed newt</name>
    <dbReference type="NCBI Taxonomy" id="8319"/>
    <lineage>
        <taxon>Eukaryota</taxon>
        <taxon>Metazoa</taxon>
        <taxon>Chordata</taxon>
        <taxon>Craniata</taxon>
        <taxon>Vertebrata</taxon>
        <taxon>Euteleostomi</taxon>
        <taxon>Amphibia</taxon>
        <taxon>Batrachia</taxon>
        <taxon>Caudata</taxon>
        <taxon>Salamandroidea</taxon>
        <taxon>Salamandridae</taxon>
        <taxon>Pleurodelinae</taxon>
        <taxon>Pleurodeles</taxon>
    </lineage>
</organism>
<accession>A0AAV7NBN9</accession>
<evidence type="ECO:0000313" key="2">
    <source>
        <dbReference type="EMBL" id="KAJ1113517.1"/>
    </source>
</evidence>
<protein>
    <submittedName>
        <fullName evidence="2">Uncharacterized protein</fullName>
    </submittedName>
</protein>
<comment type="caution">
    <text evidence="2">The sequence shown here is derived from an EMBL/GenBank/DDBJ whole genome shotgun (WGS) entry which is preliminary data.</text>
</comment>
<proteinExistence type="predicted"/>